<reference evidence="3 4" key="1">
    <citation type="submission" date="2020-12" db="EMBL/GenBank/DDBJ databases">
        <title>Whole genome sequences of gut porcine anaerobes.</title>
        <authorList>
            <person name="Kubasova T."/>
            <person name="Jahodarova E."/>
            <person name="Rychlik I."/>
        </authorList>
    </citation>
    <scope>NUCLEOTIDE SEQUENCE [LARGE SCALE GENOMIC DNA]</scope>
    <source>
        <strain evidence="3 4">An925</strain>
    </source>
</reference>
<sequence length="427" mass="47076">MKHYTTTAAILLTAALTVSCNSSKKLQNPNNPSTDNTVVVTPSNSTDMDEAYLTLSDAQRDIVNRNNVFALQLFNQVSDHSSKVVSPLSVAYLMGMLANGADGVSQQEILKAIGCEGIDINDLNSLYQNILQTADRLDQQTTVSIANYIAVNKAYRLRPQFVSTVTDHYMAGVESLDFSNPATVKHINNWCSKHTDGMIPSIIDQTDPAAVSYLMNAIYFNGTWEKKFDERKTSEEIFRGYTRDIQKVEMMHQRNKFLYAEMPLYKAVVLPYGNGVYHMTVLLPNEGKSINEMMASIDASTLSTMTSKMDICNVNLQLPKFTTETNIPLNGIVSTLGAPSIFNPAEADFSKFADGQFYVSQMLQKAKIEVSEKGTKAAAVTAAVMLTSLGPTDYRDVNFIADHPFVYTISDSLSGTLLFVGQFTGNK</sequence>
<evidence type="ECO:0000256" key="1">
    <source>
        <dbReference type="RuleBase" id="RU000411"/>
    </source>
</evidence>
<dbReference type="PROSITE" id="PS00430">
    <property type="entry name" value="TONB_DEPENDENT_REC_1"/>
    <property type="match status" value="1"/>
</dbReference>
<protein>
    <submittedName>
        <fullName evidence="3">Serpin family protein</fullName>
    </submittedName>
</protein>
<comment type="caution">
    <text evidence="3">The sequence shown here is derived from an EMBL/GenBank/DDBJ whole genome shotgun (WGS) entry which is preliminary data.</text>
</comment>
<gene>
    <name evidence="3" type="ORF">I6E12_00730</name>
</gene>
<keyword evidence="4" id="KW-1185">Reference proteome</keyword>
<organism evidence="3 4">
    <name type="scientific">Xylanibacter brevis</name>
    <dbReference type="NCBI Taxonomy" id="83231"/>
    <lineage>
        <taxon>Bacteria</taxon>
        <taxon>Pseudomonadati</taxon>
        <taxon>Bacteroidota</taxon>
        <taxon>Bacteroidia</taxon>
        <taxon>Bacteroidales</taxon>
        <taxon>Prevotellaceae</taxon>
        <taxon>Xylanibacter</taxon>
    </lineage>
</organism>
<dbReference type="SMART" id="SM00093">
    <property type="entry name" value="SERPIN"/>
    <property type="match status" value="1"/>
</dbReference>
<dbReference type="Pfam" id="PF00079">
    <property type="entry name" value="Serpin"/>
    <property type="match status" value="1"/>
</dbReference>
<dbReference type="PANTHER" id="PTHR11461">
    <property type="entry name" value="SERINE PROTEASE INHIBITOR, SERPIN"/>
    <property type="match status" value="1"/>
</dbReference>
<dbReference type="SUPFAM" id="SSF56574">
    <property type="entry name" value="Serpins"/>
    <property type="match status" value="1"/>
</dbReference>
<dbReference type="RefSeq" id="WP_301637258.1">
    <property type="nucleotide sequence ID" value="NZ_JADYTN010000001.1"/>
</dbReference>
<dbReference type="PROSITE" id="PS00284">
    <property type="entry name" value="SERPIN"/>
    <property type="match status" value="1"/>
</dbReference>
<evidence type="ECO:0000259" key="2">
    <source>
        <dbReference type="SMART" id="SM00093"/>
    </source>
</evidence>
<proteinExistence type="inferred from homology"/>
<dbReference type="Gene3D" id="2.30.39.10">
    <property type="entry name" value="Alpha-1-antitrypsin, domain 1"/>
    <property type="match status" value="1"/>
</dbReference>
<accession>A0ABS9CBZ9</accession>
<comment type="similarity">
    <text evidence="1">Belongs to the serpin family.</text>
</comment>
<dbReference type="PROSITE" id="PS51257">
    <property type="entry name" value="PROKAR_LIPOPROTEIN"/>
    <property type="match status" value="1"/>
</dbReference>
<evidence type="ECO:0000313" key="4">
    <source>
        <dbReference type="Proteomes" id="UP001200470"/>
    </source>
</evidence>
<dbReference type="InterPro" id="IPR010916">
    <property type="entry name" value="TonB_box_CS"/>
</dbReference>
<dbReference type="InterPro" id="IPR036186">
    <property type="entry name" value="Serpin_sf"/>
</dbReference>
<dbReference type="InterPro" id="IPR023796">
    <property type="entry name" value="Serpin_dom"/>
</dbReference>
<dbReference type="Proteomes" id="UP001200470">
    <property type="component" value="Unassembled WGS sequence"/>
</dbReference>
<feature type="domain" description="Serpin" evidence="2">
    <location>
        <begin position="71"/>
        <end position="426"/>
    </location>
</feature>
<dbReference type="EMBL" id="JADYTN010000001">
    <property type="protein sequence ID" value="MCF2562642.1"/>
    <property type="molecule type" value="Genomic_DNA"/>
</dbReference>
<name>A0ABS9CBZ9_9BACT</name>
<dbReference type="CDD" id="cd19588">
    <property type="entry name" value="serpin_miropin-like"/>
    <property type="match status" value="1"/>
</dbReference>
<dbReference type="Gene3D" id="3.30.497.10">
    <property type="entry name" value="Antithrombin, subunit I, domain 2"/>
    <property type="match status" value="1"/>
</dbReference>
<evidence type="ECO:0000313" key="3">
    <source>
        <dbReference type="EMBL" id="MCF2562642.1"/>
    </source>
</evidence>
<dbReference type="InterPro" id="IPR000215">
    <property type="entry name" value="Serpin_fam"/>
</dbReference>
<dbReference type="InterPro" id="IPR023795">
    <property type="entry name" value="Serpin_CS"/>
</dbReference>
<dbReference type="InterPro" id="IPR042185">
    <property type="entry name" value="Serpin_sf_2"/>
</dbReference>
<dbReference type="InterPro" id="IPR042178">
    <property type="entry name" value="Serpin_sf_1"/>
</dbReference>
<dbReference type="PANTHER" id="PTHR11461:SF211">
    <property type="entry name" value="GH10112P-RELATED"/>
    <property type="match status" value="1"/>
</dbReference>